<dbReference type="AlphaFoldDB" id="L9L0P8"/>
<dbReference type="InterPro" id="IPR001909">
    <property type="entry name" value="KRAB"/>
</dbReference>
<dbReference type="GO" id="GO:0006355">
    <property type="term" value="P:regulation of DNA-templated transcription"/>
    <property type="evidence" value="ECO:0007669"/>
    <property type="project" value="InterPro"/>
</dbReference>
<dbReference type="PROSITE" id="PS50805">
    <property type="entry name" value="KRAB"/>
    <property type="match status" value="1"/>
</dbReference>
<dbReference type="PANTHER" id="PTHR23232">
    <property type="entry name" value="KRAB DOMAIN C2H2 ZINC FINGER"/>
    <property type="match status" value="1"/>
</dbReference>
<evidence type="ECO:0000313" key="2">
    <source>
        <dbReference type="EMBL" id="ELW66957.1"/>
    </source>
</evidence>
<protein>
    <submittedName>
        <fullName evidence="2">Zinc finger protein 268</fullName>
    </submittedName>
</protein>
<evidence type="ECO:0000259" key="1">
    <source>
        <dbReference type="PROSITE" id="PS50805"/>
    </source>
</evidence>
<dbReference type="Proteomes" id="UP000011518">
    <property type="component" value="Unassembled WGS sequence"/>
</dbReference>
<dbReference type="STRING" id="246437.L9L0P8"/>
<gene>
    <name evidence="2" type="ORF">TREES_T100020485</name>
</gene>
<reference evidence="3" key="2">
    <citation type="journal article" date="2013" name="Nat. Commun.">
        <title>Genome of the Chinese tree shrew.</title>
        <authorList>
            <person name="Fan Y."/>
            <person name="Huang Z.Y."/>
            <person name="Cao C.C."/>
            <person name="Chen C.S."/>
            <person name="Chen Y.X."/>
            <person name="Fan D.D."/>
            <person name="He J."/>
            <person name="Hou H.L."/>
            <person name="Hu L."/>
            <person name="Hu X.T."/>
            <person name="Jiang X.T."/>
            <person name="Lai R."/>
            <person name="Lang Y.S."/>
            <person name="Liang B."/>
            <person name="Liao S.G."/>
            <person name="Mu D."/>
            <person name="Ma Y.Y."/>
            <person name="Niu Y.Y."/>
            <person name="Sun X.Q."/>
            <person name="Xia J.Q."/>
            <person name="Xiao J."/>
            <person name="Xiong Z.Q."/>
            <person name="Xu L."/>
            <person name="Yang L."/>
            <person name="Zhang Y."/>
            <person name="Zhao W."/>
            <person name="Zhao X.D."/>
            <person name="Zheng Y.T."/>
            <person name="Zhou J.M."/>
            <person name="Zhu Y.B."/>
            <person name="Zhang G.J."/>
            <person name="Wang J."/>
            <person name="Yao Y.G."/>
        </authorList>
    </citation>
    <scope>NUCLEOTIDE SEQUENCE [LARGE SCALE GENOMIC DNA]</scope>
</reference>
<dbReference type="SMART" id="SM00349">
    <property type="entry name" value="KRAB"/>
    <property type="match status" value="1"/>
</dbReference>
<dbReference type="PANTHER" id="PTHR23232:SF113">
    <property type="entry name" value="KRAB DOMAIN-CONTAINING PROTEIN"/>
    <property type="match status" value="1"/>
</dbReference>
<dbReference type="CDD" id="cd07765">
    <property type="entry name" value="KRAB_A-box"/>
    <property type="match status" value="1"/>
</dbReference>
<dbReference type="InterPro" id="IPR050169">
    <property type="entry name" value="Krueppel_C2H2_ZnF"/>
</dbReference>
<dbReference type="Pfam" id="PF01352">
    <property type="entry name" value="KRAB"/>
    <property type="match status" value="1"/>
</dbReference>
<feature type="domain" description="KRAB" evidence="1">
    <location>
        <begin position="1"/>
        <end position="68"/>
    </location>
</feature>
<evidence type="ECO:0000313" key="3">
    <source>
        <dbReference type="Proteomes" id="UP000011518"/>
    </source>
</evidence>
<dbReference type="EMBL" id="KB320633">
    <property type="protein sequence ID" value="ELW66957.1"/>
    <property type="molecule type" value="Genomic_DNA"/>
</dbReference>
<dbReference type="Gene3D" id="6.10.140.140">
    <property type="match status" value="1"/>
</dbReference>
<name>L9L0P8_TUPCH</name>
<proteinExistence type="predicted"/>
<sequence>MDVFVDFTWEEWWLLDPAQKCLYISVTLENYSNLVSLGYQHTKPFIISKLEQGEVWMVQAQIPSQGRPAKFIKTAFAEIERPLQRAYDAYLPFSCYRVTSVWNGGQGSPVSVLLKGKDMV</sequence>
<organism evidence="2 3">
    <name type="scientific">Tupaia chinensis</name>
    <name type="common">Chinese tree shrew</name>
    <name type="synonym">Tupaia belangeri chinensis</name>
    <dbReference type="NCBI Taxonomy" id="246437"/>
    <lineage>
        <taxon>Eukaryota</taxon>
        <taxon>Metazoa</taxon>
        <taxon>Chordata</taxon>
        <taxon>Craniata</taxon>
        <taxon>Vertebrata</taxon>
        <taxon>Euteleostomi</taxon>
        <taxon>Mammalia</taxon>
        <taxon>Eutheria</taxon>
        <taxon>Euarchontoglires</taxon>
        <taxon>Scandentia</taxon>
        <taxon>Tupaiidae</taxon>
        <taxon>Tupaia</taxon>
    </lineage>
</organism>
<reference evidence="3" key="1">
    <citation type="submission" date="2012-07" db="EMBL/GenBank/DDBJ databases">
        <title>Genome of the Chinese tree shrew, a rising model animal genetically related to primates.</title>
        <authorList>
            <person name="Zhang G."/>
            <person name="Fan Y."/>
            <person name="Yao Y."/>
            <person name="Huang Z."/>
        </authorList>
    </citation>
    <scope>NUCLEOTIDE SEQUENCE [LARGE SCALE GENOMIC DNA]</scope>
</reference>
<accession>L9L0P8</accession>
<dbReference type="InterPro" id="IPR036051">
    <property type="entry name" value="KRAB_dom_sf"/>
</dbReference>
<keyword evidence="3" id="KW-1185">Reference proteome</keyword>
<dbReference type="InParanoid" id="L9L0P8"/>
<dbReference type="eggNOG" id="KOG1721">
    <property type="taxonomic scope" value="Eukaryota"/>
</dbReference>
<dbReference type="SUPFAM" id="SSF109640">
    <property type="entry name" value="KRAB domain (Kruppel-associated box)"/>
    <property type="match status" value="1"/>
</dbReference>